<dbReference type="AlphaFoldDB" id="A0A1H8CDZ2"/>
<evidence type="ECO:0000313" key="1">
    <source>
        <dbReference type="EMBL" id="SEM93182.1"/>
    </source>
</evidence>
<dbReference type="STRING" id="1173111.SAMN05444955_103232"/>
<name>A0A1H8CDZ2_9BACL</name>
<proteinExistence type="predicted"/>
<accession>A0A1H8CDZ2</accession>
<dbReference type="Proteomes" id="UP000199695">
    <property type="component" value="Unassembled WGS sequence"/>
</dbReference>
<dbReference type="RefSeq" id="WP_089965835.1">
    <property type="nucleotide sequence ID" value="NZ_FOCQ01000003.1"/>
</dbReference>
<evidence type="ECO:0000313" key="2">
    <source>
        <dbReference type="Proteomes" id="UP000199695"/>
    </source>
</evidence>
<dbReference type="EMBL" id="FOCQ01000003">
    <property type="protein sequence ID" value="SEM93182.1"/>
    <property type="molecule type" value="Genomic_DNA"/>
</dbReference>
<protein>
    <submittedName>
        <fullName evidence="1">Uncharacterized protein</fullName>
    </submittedName>
</protein>
<keyword evidence="2" id="KW-1185">Reference proteome</keyword>
<organism evidence="1 2">
    <name type="scientific">Lihuaxuella thermophila</name>
    <dbReference type="NCBI Taxonomy" id="1173111"/>
    <lineage>
        <taxon>Bacteria</taxon>
        <taxon>Bacillati</taxon>
        <taxon>Bacillota</taxon>
        <taxon>Bacilli</taxon>
        <taxon>Bacillales</taxon>
        <taxon>Thermoactinomycetaceae</taxon>
        <taxon>Lihuaxuella</taxon>
    </lineage>
</organism>
<gene>
    <name evidence="1" type="ORF">SAMN05444955_103232</name>
</gene>
<reference evidence="1 2" key="1">
    <citation type="submission" date="2016-10" db="EMBL/GenBank/DDBJ databases">
        <authorList>
            <person name="de Groot N.N."/>
        </authorList>
    </citation>
    <scope>NUCLEOTIDE SEQUENCE [LARGE SCALE GENOMIC DNA]</scope>
    <source>
        <strain evidence="1 2">DSM 46701</strain>
    </source>
</reference>
<sequence>MGNADQLAYSFKGRRLGYKYRVLRQRIRPLTERISSDQNFQLPYRKLNRSLRAKVFFSANSLESSFGCEQNRCI</sequence>